<accession>A0A6A1W453</accession>
<feature type="compositionally biased region" description="Basic and acidic residues" evidence="1">
    <location>
        <begin position="43"/>
        <end position="52"/>
    </location>
</feature>
<evidence type="ECO:0000256" key="1">
    <source>
        <dbReference type="SAM" id="MobiDB-lite"/>
    </source>
</evidence>
<dbReference type="Proteomes" id="UP000516437">
    <property type="component" value="Chromosome 3"/>
</dbReference>
<evidence type="ECO:0000313" key="4">
    <source>
        <dbReference type="Proteomes" id="UP000516437"/>
    </source>
</evidence>
<feature type="compositionally biased region" description="Acidic residues" evidence="1">
    <location>
        <begin position="53"/>
        <end position="69"/>
    </location>
</feature>
<dbReference type="EMBL" id="RXIC02000021">
    <property type="protein sequence ID" value="KAB1217590.1"/>
    <property type="molecule type" value="Genomic_DNA"/>
</dbReference>
<keyword evidence="4" id="KW-1185">Reference proteome</keyword>
<comment type="caution">
    <text evidence="3">The sequence shown here is derived from an EMBL/GenBank/DDBJ whole genome shotgun (WGS) entry which is preliminary data.</text>
</comment>
<evidence type="ECO:0000313" key="3">
    <source>
        <dbReference type="EMBL" id="KAB1217590.1"/>
    </source>
</evidence>
<protein>
    <submittedName>
        <fullName evidence="3">Uncharacterized protein</fullName>
    </submittedName>
</protein>
<keyword evidence="2" id="KW-0732">Signal</keyword>
<dbReference type="AlphaFoldDB" id="A0A6A1W453"/>
<proteinExistence type="predicted"/>
<feature type="chain" id="PRO_5025607079" evidence="2">
    <location>
        <begin position="28"/>
        <end position="85"/>
    </location>
</feature>
<reference evidence="3 4" key="1">
    <citation type="journal article" date="2019" name="Plant Biotechnol. J.">
        <title>The red bayberry genome and genetic basis of sex determination.</title>
        <authorList>
            <person name="Jia H.M."/>
            <person name="Jia H.J."/>
            <person name="Cai Q.L."/>
            <person name="Wang Y."/>
            <person name="Zhao H.B."/>
            <person name="Yang W.F."/>
            <person name="Wang G.Y."/>
            <person name="Li Y.H."/>
            <person name="Zhan D.L."/>
            <person name="Shen Y.T."/>
            <person name="Niu Q.F."/>
            <person name="Chang L."/>
            <person name="Qiu J."/>
            <person name="Zhao L."/>
            <person name="Xie H.B."/>
            <person name="Fu W.Y."/>
            <person name="Jin J."/>
            <person name="Li X.W."/>
            <person name="Jiao Y."/>
            <person name="Zhou C.C."/>
            <person name="Tu T."/>
            <person name="Chai C.Y."/>
            <person name="Gao J.L."/>
            <person name="Fan L.J."/>
            <person name="van de Weg E."/>
            <person name="Wang J.Y."/>
            <person name="Gao Z.S."/>
        </authorList>
    </citation>
    <scope>NUCLEOTIDE SEQUENCE [LARGE SCALE GENOMIC DNA]</scope>
    <source>
        <tissue evidence="3">Leaves</tissue>
    </source>
</reference>
<evidence type="ECO:0000256" key="2">
    <source>
        <dbReference type="SAM" id="SignalP"/>
    </source>
</evidence>
<sequence>MARREFKAVVVLIVLIVLSLTIQRITAARRYSKVCSPGRCHFDVKGNQKPDDLDIEDDPGDDAAGDDDYDFYRKHGDIPSPGVGH</sequence>
<feature type="region of interest" description="Disordered" evidence="1">
    <location>
        <begin position="43"/>
        <end position="85"/>
    </location>
</feature>
<name>A0A6A1W453_9ROSI</name>
<feature type="signal peptide" evidence="2">
    <location>
        <begin position="1"/>
        <end position="27"/>
    </location>
</feature>
<dbReference type="OrthoDB" id="1748570at2759"/>
<organism evidence="3 4">
    <name type="scientific">Morella rubra</name>
    <name type="common">Chinese bayberry</name>
    <dbReference type="NCBI Taxonomy" id="262757"/>
    <lineage>
        <taxon>Eukaryota</taxon>
        <taxon>Viridiplantae</taxon>
        <taxon>Streptophyta</taxon>
        <taxon>Embryophyta</taxon>
        <taxon>Tracheophyta</taxon>
        <taxon>Spermatophyta</taxon>
        <taxon>Magnoliopsida</taxon>
        <taxon>eudicotyledons</taxon>
        <taxon>Gunneridae</taxon>
        <taxon>Pentapetalae</taxon>
        <taxon>rosids</taxon>
        <taxon>fabids</taxon>
        <taxon>Fagales</taxon>
        <taxon>Myricaceae</taxon>
        <taxon>Morella</taxon>
    </lineage>
</organism>
<gene>
    <name evidence="3" type="ORF">CJ030_MR3G002737</name>
</gene>